<dbReference type="AlphaFoldDB" id="A0A4R8QF70"/>
<dbReference type="PANTHER" id="PTHR40627">
    <property type="entry name" value="INDOLE PRENYLTRANSFERASE TDIB-RELATED"/>
    <property type="match status" value="1"/>
</dbReference>
<dbReference type="EMBL" id="QAPG01000057">
    <property type="protein sequence ID" value="TDZ34025.1"/>
    <property type="molecule type" value="Genomic_DNA"/>
</dbReference>
<dbReference type="GO" id="GO:0009820">
    <property type="term" value="P:alkaloid metabolic process"/>
    <property type="evidence" value="ECO:0007669"/>
    <property type="project" value="InterPro"/>
</dbReference>
<dbReference type="SFLD" id="SFLDG01162">
    <property type="entry name" value="I"/>
    <property type="match status" value="1"/>
</dbReference>
<dbReference type="Proteomes" id="UP000295083">
    <property type="component" value="Unassembled WGS sequence"/>
</dbReference>
<evidence type="ECO:0000313" key="2">
    <source>
        <dbReference type="EMBL" id="TDZ34025.1"/>
    </source>
</evidence>
<evidence type="ECO:0000313" key="3">
    <source>
        <dbReference type="Proteomes" id="UP000295083"/>
    </source>
</evidence>
<accession>A0A4R8QF70</accession>
<dbReference type="PANTHER" id="PTHR40627:SF5">
    <property type="entry name" value="INDOLE PRENYLTRANSFERASE TDIB"/>
    <property type="match status" value="1"/>
</dbReference>
<organism evidence="2 3">
    <name type="scientific">Colletotrichum spinosum</name>
    <dbReference type="NCBI Taxonomy" id="1347390"/>
    <lineage>
        <taxon>Eukaryota</taxon>
        <taxon>Fungi</taxon>
        <taxon>Dikarya</taxon>
        <taxon>Ascomycota</taxon>
        <taxon>Pezizomycotina</taxon>
        <taxon>Sordariomycetes</taxon>
        <taxon>Hypocreomycetidae</taxon>
        <taxon>Glomerellales</taxon>
        <taxon>Glomerellaceae</taxon>
        <taxon>Colletotrichum</taxon>
        <taxon>Colletotrichum orbiculare species complex</taxon>
    </lineage>
</organism>
<protein>
    <submittedName>
        <fullName evidence="2">Indole diterpene prenyltransferase ltmF</fullName>
    </submittedName>
</protein>
<dbReference type="InterPro" id="IPR017795">
    <property type="entry name" value="ABBA_NscD-like"/>
</dbReference>
<sequence>MAPSAVLSPVKDQFEASLTTPNSKAMKLNNGFSSSATHNAIPIDAPLNANHKWWWDRCAPLLNSMLDSSEGYTNEEKADHLRVFRDVVCPSFGLPTPQAQVRPLLTYDGSTFEPSWNFTKGDDGVIRYTFEPLGDSAGSPEDPFAGDIGRSMIPILSRVSSDVDMRWYEQILAAWFVSPQEAEAARANMPAFIARVPQLFLAYDMKRAQRTLKAYFFPVLKHFAHNIPTSDLVFDMIRNLRPCGEALAKPAAKLQAYLAGCREPCLVEMMAIDCVDPRRARVKIYARTLSNSRAVLADALTLGGAQADEAALAGVETADKVWHLLLDEPGGMAAAQRKNARDMRNLHKGICFAFELRQGEERVDVKAHLPWGQTSRSDAQTVDNFTRALRNVGWDASADKFARGAADTARLQGQDYSKAGGLSYVSYNYGTKGCYMSSYFSPLVQENL</sequence>
<dbReference type="SFLD" id="SFLDS00036">
    <property type="entry name" value="Aromatic_Prenyltransferase"/>
    <property type="match status" value="1"/>
</dbReference>
<reference evidence="2 3" key="1">
    <citation type="submission" date="2018-11" db="EMBL/GenBank/DDBJ databases">
        <title>Genome sequence and assembly of Colletotrichum spinosum.</title>
        <authorList>
            <person name="Gan P."/>
            <person name="Shirasu K."/>
        </authorList>
    </citation>
    <scope>NUCLEOTIDE SEQUENCE [LARGE SCALE GENOMIC DNA]</scope>
    <source>
        <strain evidence="2 3">CBS 515.97</strain>
    </source>
</reference>
<gene>
    <name evidence="2" type="primary">ltmF</name>
    <name evidence="2" type="ORF">C8035_v000665</name>
</gene>
<dbReference type="InterPro" id="IPR033964">
    <property type="entry name" value="ABBA"/>
</dbReference>
<dbReference type="CDD" id="cd13929">
    <property type="entry name" value="PT-DMATS_CymD"/>
    <property type="match status" value="1"/>
</dbReference>
<dbReference type="GO" id="GO:0016765">
    <property type="term" value="F:transferase activity, transferring alkyl or aryl (other than methyl) groups"/>
    <property type="evidence" value="ECO:0007669"/>
    <property type="project" value="InterPro"/>
</dbReference>
<proteinExistence type="predicted"/>
<keyword evidence="1 2" id="KW-0808">Transferase</keyword>
<evidence type="ECO:0000256" key="1">
    <source>
        <dbReference type="ARBA" id="ARBA00022679"/>
    </source>
</evidence>
<keyword evidence="3" id="KW-1185">Reference proteome</keyword>
<dbReference type="Pfam" id="PF11991">
    <property type="entry name" value="Trp_DMAT"/>
    <property type="match status" value="1"/>
</dbReference>
<dbReference type="NCBIfam" id="TIGR03429">
    <property type="entry name" value="arom_pren_DMATS"/>
    <property type="match status" value="1"/>
</dbReference>
<comment type="caution">
    <text evidence="2">The sequence shown here is derived from an EMBL/GenBank/DDBJ whole genome shotgun (WGS) entry which is preliminary data.</text>
</comment>
<name>A0A4R8QF70_9PEZI</name>